<keyword evidence="6 10" id="KW-0143">Chaperone</keyword>
<dbReference type="PROSITE" id="PS01071">
    <property type="entry name" value="GRPE"/>
    <property type="match status" value="1"/>
</dbReference>
<comment type="similarity">
    <text evidence="2 10 12">Belongs to the GrpE family.</text>
</comment>
<dbReference type="InterPro" id="IPR009012">
    <property type="entry name" value="GrpE_head"/>
</dbReference>
<dbReference type="CDD" id="cd00446">
    <property type="entry name" value="GrpE"/>
    <property type="match status" value="1"/>
</dbReference>
<dbReference type="SUPFAM" id="SSF58014">
    <property type="entry name" value="Coiled-coil domain of nucleotide exchange factor GrpE"/>
    <property type="match status" value="1"/>
</dbReference>
<evidence type="ECO:0000256" key="8">
    <source>
        <dbReference type="ARBA" id="ARBA00072274"/>
    </source>
</evidence>
<evidence type="ECO:0000256" key="4">
    <source>
        <dbReference type="ARBA" id="ARBA00022490"/>
    </source>
</evidence>
<dbReference type="Proteomes" id="UP000441399">
    <property type="component" value="Unassembled WGS sequence"/>
</dbReference>
<dbReference type="GO" id="GO:0006457">
    <property type="term" value="P:protein folding"/>
    <property type="evidence" value="ECO:0007669"/>
    <property type="project" value="InterPro"/>
</dbReference>
<accession>A0A5S9PDV3</accession>
<dbReference type="EMBL" id="CACSIO010000007">
    <property type="protein sequence ID" value="CAA0101817.1"/>
    <property type="molecule type" value="Genomic_DNA"/>
</dbReference>
<keyword evidence="5 10" id="KW-0346">Stress response</keyword>
<gene>
    <name evidence="10 14" type="primary">grpE</name>
    <name evidence="14" type="ORF">OPDIPICF_04428</name>
</gene>
<keyword evidence="4 10" id="KW-0963">Cytoplasm</keyword>
<evidence type="ECO:0000256" key="10">
    <source>
        <dbReference type="HAMAP-Rule" id="MF_01151"/>
    </source>
</evidence>
<evidence type="ECO:0000256" key="11">
    <source>
        <dbReference type="RuleBase" id="RU000639"/>
    </source>
</evidence>
<evidence type="ECO:0000256" key="7">
    <source>
        <dbReference type="ARBA" id="ARBA00053401"/>
    </source>
</evidence>
<dbReference type="GO" id="GO:0000774">
    <property type="term" value="F:adenyl-nucleotide exchange factor activity"/>
    <property type="evidence" value="ECO:0007669"/>
    <property type="project" value="InterPro"/>
</dbReference>
<dbReference type="HAMAP" id="MF_01151">
    <property type="entry name" value="GrpE"/>
    <property type="match status" value="1"/>
</dbReference>
<dbReference type="AlphaFoldDB" id="A0A5S9PDV3"/>
<evidence type="ECO:0000256" key="12">
    <source>
        <dbReference type="RuleBase" id="RU004478"/>
    </source>
</evidence>
<dbReference type="PANTHER" id="PTHR21237:SF23">
    <property type="entry name" value="GRPE PROTEIN HOMOLOG, MITOCHONDRIAL"/>
    <property type="match status" value="1"/>
</dbReference>
<dbReference type="PRINTS" id="PR00773">
    <property type="entry name" value="GRPEPROTEIN"/>
</dbReference>
<evidence type="ECO:0000256" key="9">
    <source>
        <dbReference type="ARBA" id="ARBA00076414"/>
    </source>
</evidence>
<evidence type="ECO:0000256" key="13">
    <source>
        <dbReference type="SAM" id="MobiDB-lite"/>
    </source>
</evidence>
<dbReference type="GO" id="GO:0051082">
    <property type="term" value="F:unfolded protein binding"/>
    <property type="evidence" value="ECO:0007669"/>
    <property type="project" value="TreeGrafter"/>
</dbReference>
<dbReference type="SUPFAM" id="SSF51064">
    <property type="entry name" value="Head domain of nucleotide exchange factor GrpE"/>
    <property type="match status" value="1"/>
</dbReference>
<proteinExistence type="inferred from homology"/>
<dbReference type="GO" id="GO:0005829">
    <property type="term" value="C:cytosol"/>
    <property type="evidence" value="ECO:0007669"/>
    <property type="project" value="TreeGrafter"/>
</dbReference>
<organism evidence="14 15">
    <name type="scientific">BD1-7 clade bacterium</name>
    <dbReference type="NCBI Taxonomy" id="2029982"/>
    <lineage>
        <taxon>Bacteria</taxon>
        <taxon>Pseudomonadati</taxon>
        <taxon>Pseudomonadota</taxon>
        <taxon>Gammaproteobacteria</taxon>
        <taxon>Cellvibrionales</taxon>
        <taxon>Spongiibacteraceae</taxon>
        <taxon>BD1-7 clade</taxon>
    </lineage>
</organism>
<dbReference type="Gene3D" id="2.30.22.10">
    <property type="entry name" value="Head domain of nucleotide exchange factor GrpE"/>
    <property type="match status" value="1"/>
</dbReference>
<evidence type="ECO:0000256" key="6">
    <source>
        <dbReference type="ARBA" id="ARBA00023186"/>
    </source>
</evidence>
<protein>
    <recommendedName>
        <fullName evidence="8 10">Protein GrpE</fullName>
    </recommendedName>
    <alternativeName>
        <fullName evidence="9 10">HSP-70 cofactor</fullName>
    </alternativeName>
</protein>
<dbReference type="InterPro" id="IPR000740">
    <property type="entry name" value="GrpE"/>
</dbReference>
<dbReference type="OrthoDB" id="9789811at2"/>
<evidence type="ECO:0000313" key="14">
    <source>
        <dbReference type="EMBL" id="CAA0101817.1"/>
    </source>
</evidence>
<keyword evidence="15" id="KW-1185">Reference proteome</keyword>
<evidence type="ECO:0000256" key="2">
    <source>
        <dbReference type="ARBA" id="ARBA00009054"/>
    </source>
</evidence>
<dbReference type="NCBIfam" id="NF010737">
    <property type="entry name" value="PRK14139.1"/>
    <property type="match status" value="1"/>
</dbReference>
<sequence length="189" mass="20981">MSADEKNTETPQDGAQENAELEGQQTADQAADPSADGDSSLEEQLEDALAEVAQIKDQMIRDQAETQNVRRRVQRDVENARKFALEKFVGELLPVIDNLERALDASEETSSFTEGVELTRKTFLDVLGKFNVVQLNPVGEPFDANFHEAMTMVPNPNMDPNTVMDVMQKGYTLNERLVRPAMVVVSKAP</sequence>
<evidence type="ECO:0000256" key="5">
    <source>
        <dbReference type="ARBA" id="ARBA00023016"/>
    </source>
</evidence>
<evidence type="ECO:0000313" key="15">
    <source>
        <dbReference type="Proteomes" id="UP000441399"/>
    </source>
</evidence>
<feature type="region of interest" description="Disordered" evidence="13">
    <location>
        <begin position="1"/>
        <end position="46"/>
    </location>
</feature>
<reference evidence="14 15" key="1">
    <citation type="submission" date="2019-11" db="EMBL/GenBank/DDBJ databases">
        <authorList>
            <person name="Holert J."/>
        </authorList>
    </citation>
    <scope>NUCLEOTIDE SEQUENCE [LARGE SCALE GENOMIC DNA]</scope>
    <source>
        <strain evidence="14">SB11_3</strain>
    </source>
</reference>
<evidence type="ECO:0000256" key="3">
    <source>
        <dbReference type="ARBA" id="ARBA00011738"/>
    </source>
</evidence>
<dbReference type="GO" id="GO:0051087">
    <property type="term" value="F:protein-folding chaperone binding"/>
    <property type="evidence" value="ECO:0007669"/>
    <property type="project" value="InterPro"/>
</dbReference>
<dbReference type="InterPro" id="IPR013805">
    <property type="entry name" value="GrpE_CC"/>
</dbReference>
<dbReference type="GO" id="GO:0042803">
    <property type="term" value="F:protein homodimerization activity"/>
    <property type="evidence" value="ECO:0007669"/>
    <property type="project" value="InterPro"/>
</dbReference>
<dbReference type="NCBIfam" id="NF010738">
    <property type="entry name" value="PRK14140.1"/>
    <property type="match status" value="1"/>
</dbReference>
<evidence type="ECO:0000256" key="1">
    <source>
        <dbReference type="ARBA" id="ARBA00004496"/>
    </source>
</evidence>
<comment type="function">
    <text evidence="7 10 11">Participates actively in the response to hyperosmotic and heat shock by preventing the aggregation of stress-denatured proteins, in association with DnaK and GrpE. It is the nucleotide exchange factor for DnaK and may function as a thermosensor. Unfolded proteins bind initially to DnaJ; upon interaction with the DnaJ-bound protein, DnaK hydrolyzes its bound ATP, resulting in the formation of a stable complex. GrpE releases ADP from DnaK; ATP binding to DnaK triggers the release of the substrate protein, thus completing the reaction cycle. Several rounds of ATP-dependent interactions between DnaJ, DnaK and GrpE are required for fully efficient folding.</text>
</comment>
<comment type="subcellular location">
    <subcellularLocation>
        <location evidence="1 10">Cytoplasm</location>
    </subcellularLocation>
</comment>
<dbReference type="Gene3D" id="3.90.20.20">
    <property type="match status" value="1"/>
</dbReference>
<dbReference type="Pfam" id="PF01025">
    <property type="entry name" value="GrpE"/>
    <property type="match status" value="1"/>
</dbReference>
<name>A0A5S9PDV3_9GAMM</name>
<dbReference type="NCBIfam" id="NF010748">
    <property type="entry name" value="PRK14150.1"/>
    <property type="match status" value="1"/>
</dbReference>
<dbReference type="FunFam" id="2.30.22.10:FF:000001">
    <property type="entry name" value="Protein GrpE"/>
    <property type="match status" value="1"/>
</dbReference>
<comment type="subunit">
    <text evidence="3 10">Homodimer.</text>
</comment>
<dbReference type="PANTHER" id="PTHR21237">
    <property type="entry name" value="GRPE PROTEIN"/>
    <property type="match status" value="1"/>
</dbReference>